<dbReference type="Proteomes" id="UP001589691">
    <property type="component" value="Unassembled WGS sequence"/>
</dbReference>
<protein>
    <submittedName>
        <fullName evidence="3">Uncharacterized protein</fullName>
    </submittedName>
</protein>
<accession>A0ABV5WXM1</accession>
<evidence type="ECO:0000313" key="4">
    <source>
        <dbReference type="Proteomes" id="UP001589691"/>
    </source>
</evidence>
<feature type="transmembrane region" description="Helical" evidence="2">
    <location>
        <begin position="66"/>
        <end position="87"/>
    </location>
</feature>
<organism evidence="3 4">
    <name type="scientific">Lactiplantibacillus modestisalitolerans</name>
    <dbReference type="NCBI Taxonomy" id="1457219"/>
    <lineage>
        <taxon>Bacteria</taxon>
        <taxon>Bacillati</taxon>
        <taxon>Bacillota</taxon>
        <taxon>Bacilli</taxon>
        <taxon>Lactobacillales</taxon>
        <taxon>Lactobacillaceae</taxon>
        <taxon>Lactiplantibacillus</taxon>
    </lineage>
</organism>
<keyword evidence="2" id="KW-1133">Transmembrane helix</keyword>
<dbReference type="RefSeq" id="WP_137641984.1">
    <property type="nucleotide sequence ID" value="NZ_BJEA01000004.1"/>
</dbReference>
<keyword evidence="2" id="KW-0812">Transmembrane</keyword>
<keyword evidence="2" id="KW-0472">Membrane</keyword>
<keyword evidence="4" id="KW-1185">Reference proteome</keyword>
<gene>
    <name evidence="3" type="ORF">ACFFLI_10260</name>
</gene>
<sequence>MRQYRPLTKPDGRVARSQADHVNPYYGQRGADWIKNTNASLFNAQHEPTQTKTRFEQRVSRATRNVLLGSLATVGMLIGGFIVYALAINW</sequence>
<reference evidence="3 4" key="1">
    <citation type="submission" date="2024-09" db="EMBL/GenBank/DDBJ databases">
        <authorList>
            <person name="Sun Q."/>
            <person name="Mori K."/>
        </authorList>
    </citation>
    <scope>NUCLEOTIDE SEQUENCE [LARGE SCALE GENOMIC DNA]</scope>
    <source>
        <strain evidence="3 4">TBRC 4576</strain>
    </source>
</reference>
<proteinExistence type="predicted"/>
<evidence type="ECO:0000256" key="1">
    <source>
        <dbReference type="SAM" id="MobiDB-lite"/>
    </source>
</evidence>
<dbReference type="EMBL" id="JBHLZY010000025">
    <property type="protein sequence ID" value="MFB9770246.1"/>
    <property type="molecule type" value="Genomic_DNA"/>
</dbReference>
<name>A0ABV5WXM1_9LACO</name>
<evidence type="ECO:0000313" key="3">
    <source>
        <dbReference type="EMBL" id="MFB9770246.1"/>
    </source>
</evidence>
<comment type="caution">
    <text evidence="3">The sequence shown here is derived from an EMBL/GenBank/DDBJ whole genome shotgun (WGS) entry which is preliminary data.</text>
</comment>
<evidence type="ECO:0000256" key="2">
    <source>
        <dbReference type="SAM" id="Phobius"/>
    </source>
</evidence>
<feature type="region of interest" description="Disordered" evidence="1">
    <location>
        <begin position="1"/>
        <end position="21"/>
    </location>
</feature>